<dbReference type="InterPro" id="IPR037058">
    <property type="entry name" value="Falgellar_hook_FlgE_sf"/>
</dbReference>
<dbReference type="InterPro" id="IPR019776">
    <property type="entry name" value="Flagellar_basal_body_rod_CS"/>
</dbReference>
<dbReference type="GO" id="GO:0005829">
    <property type="term" value="C:cytosol"/>
    <property type="evidence" value="ECO:0007669"/>
    <property type="project" value="TreeGrafter"/>
</dbReference>
<sequence length="432" mass="45065">MSFRTALTGLNAATSDLAVVANNIANNNTTGFKSSRAEFSDIFSTSSLGTATRRTIGSGVQLAAVTQQFKQGNINGTGNPLDIAIDGEGFFKLTDQRGSVSYTRAGSFGIDRDGFVVSNIGQKLQAFPLDANDQPFGSPTDLKLTTNDIDPKATTKVEYGINLDAAATAIDASIFPFDPANPSTYNYTTSLAVYDSLGASHTLSVFFVKNPLASGATSSSWTVYGTLDGTDENLVHFGTALTDPNASSLSFDDKGRLLSPLTPLDVTIDLQGVATAIGQPTSATQPLAMKLDFTAATQFGGQSSTNNLVQDGYASGTLVGVNVADNGVMFGRYTNGQSKALGQLALHHFRNQGGLAPVGDTAWAETFASGPAVAGVPGSARLGLIRSGALEGSNVELTEQLVNMINAQRNFQANAQVISTSDSLTQTLLQIR</sequence>
<dbReference type="Proteomes" id="UP000295765">
    <property type="component" value="Unassembled WGS sequence"/>
</dbReference>
<dbReference type="InterPro" id="IPR001444">
    <property type="entry name" value="Flag_bb_rod_N"/>
</dbReference>
<accession>A0A4R2L1I6</accession>
<dbReference type="EMBL" id="SLWY01000011">
    <property type="protein sequence ID" value="TCO80891.1"/>
    <property type="molecule type" value="Genomic_DNA"/>
</dbReference>
<dbReference type="Gene3D" id="2.60.98.20">
    <property type="entry name" value="Flagellar hook protein FlgE"/>
    <property type="match status" value="1"/>
</dbReference>
<feature type="domain" description="Flagellar hook protein FlgE D2" evidence="8">
    <location>
        <begin position="162"/>
        <end position="313"/>
    </location>
</feature>
<dbReference type="Pfam" id="PF00460">
    <property type="entry name" value="Flg_bb_rod"/>
    <property type="match status" value="1"/>
</dbReference>
<dbReference type="GO" id="GO:0009425">
    <property type="term" value="C:bacterial-type flagellum basal body"/>
    <property type="evidence" value="ECO:0007669"/>
    <property type="project" value="UniProtKB-SubCell"/>
</dbReference>
<keyword evidence="4 5" id="KW-0975">Bacterial flagellum</keyword>
<dbReference type="GO" id="GO:0009424">
    <property type="term" value="C:bacterial-type flagellum hook"/>
    <property type="evidence" value="ECO:0007669"/>
    <property type="project" value="TreeGrafter"/>
</dbReference>
<reference evidence="10 11" key="1">
    <citation type="submission" date="2019-03" db="EMBL/GenBank/DDBJ databases">
        <title>Genomic Encyclopedia of Type Strains, Phase IV (KMG-IV): sequencing the most valuable type-strain genomes for metagenomic binning, comparative biology and taxonomic classification.</title>
        <authorList>
            <person name="Goeker M."/>
        </authorList>
    </citation>
    <scope>NUCLEOTIDE SEQUENCE [LARGE SCALE GENOMIC DNA]</scope>
    <source>
        <strain evidence="10 11">DSM 25287</strain>
    </source>
</reference>
<evidence type="ECO:0000256" key="4">
    <source>
        <dbReference type="ARBA" id="ARBA00023143"/>
    </source>
</evidence>
<keyword evidence="10" id="KW-0282">Flagellum</keyword>
<evidence type="ECO:0000256" key="2">
    <source>
        <dbReference type="ARBA" id="ARBA00009677"/>
    </source>
</evidence>
<comment type="subcellular location">
    <subcellularLocation>
        <location evidence="1 5">Bacterial flagellum basal body</location>
    </subcellularLocation>
</comment>
<feature type="domain" description="Flagellar basal-body/hook protein C-terminal" evidence="7">
    <location>
        <begin position="386"/>
        <end position="431"/>
    </location>
</feature>
<dbReference type="PROSITE" id="PS00588">
    <property type="entry name" value="FLAGELLA_BB_ROD"/>
    <property type="match status" value="1"/>
</dbReference>
<keyword evidence="10" id="KW-0966">Cell projection</keyword>
<dbReference type="Pfam" id="PF06429">
    <property type="entry name" value="Flg_bbr_C"/>
    <property type="match status" value="1"/>
</dbReference>
<evidence type="ECO:0000259" key="8">
    <source>
        <dbReference type="Pfam" id="PF07559"/>
    </source>
</evidence>
<dbReference type="InterPro" id="IPR053967">
    <property type="entry name" value="LlgE_F_G-like_D1"/>
</dbReference>
<dbReference type="NCBIfam" id="TIGR03506">
    <property type="entry name" value="FlgEFG_subfam"/>
    <property type="match status" value="1"/>
</dbReference>
<name>A0A4R2L1I6_9GAMM</name>
<dbReference type="InterPro" id="IPR037925">
    <property type="entry name" value="FlgE/F/G-like"/>
</dbReference>
<dbReference type="PANTHER" id="PTHR30435">
    <property type="entry name" value="FLAGELLAR PROTEIN"/>
    <property type="match status" value="1"/>
</dbReference>
<dbReference type="OrthoDB" id="8578401at2"/>
<dbReference type="InterPro" id="IPR011491">
    <property type="entry name" value="FlgE_D2"/>
</dbReference>
<evidence type="ECO:0000256" key="5">
    <source>
        <dbReference type="RuleBase" id="RU362116"/>
    </source>
</evidence>
<proteinExistence type="inferred from homology"/>
<dbReference type="InterPro" id="IPR010930">
    <property type="entry name" value="Flg_bb/hook_C_dom"/>
</dbReference>
<feature type="domain" description="Flagellar basal body rod protein N-terminal" evidence="6">
    <location>
        <begin position="3"/>
        <end position="33"/>
    </location>
</feature>
<dbReference type="GO" id="GO:0071978">
    <property type="term" value="P:bacterial-type flagellum-dependent swarming motility"/>
    <property type="evidence" value="ECO:0007669"/>
    <property type="project" value="TreeGrafter"/>
</dbReference>
<evidence type="ECO:0000259" key="6">
    <source>
        <dbReference type="Pfam" id="PF00460"/>
    </source>
</evidence>
<dbReference type="NCBIfam" id="NF004238">
    <property type="entry name" value="PRK05682.1-1"/>
    <property type="match status" value="1"/>
</dbReference>
<dbReference type="PANTHER" id="PTHR30435:SF1">
    <property type="entry name" value="FLAGELLAR HOOK PROTEIN FLGE"/>
    <property type="match status" value="1"/>
</dbReference>
<keyword evidence="10" id="KW-0969">Cilium</keyword>
<evidence type="ECO:0000256" key="3">
    <source>
        <dbReference type="ARBA" id="ARBA00019015"/>
    </source>
</evidence>
<evidence type="ECO:0000259" key="9">
    <source>
        <dbReference type="Pfam" id="PF22692"/>
    </source>
</evidence>
<comment type="function">
    <text evidence="5">A flexible structure which links the flagellar filament to the drive apparatus in the basal body.</text>
</comment>
<dbReference type="InterPro" id="IPR020013">
    <property type="entry name" value="Flagellar_FlgE/F/G"/>
</dbReference>
<feature type="domain" description="Flagellar hook protein FlgE/F/G-like D1" evidence="9">
    <location>
        <begin position="84"/>
        <end position="160"/>
    </location>
</feature>
<comment type="caution">
    <text evidence="10">The sequence shown here is derived from an EMBL/GenBank/DDBJ whole genome shotgun (WGS) entry which is preliminary data.</text>
</comment>
<organism evidence="10 11">
    <name type="scientific">Plasticicumulans lactativorans</name>
    <dbReference type="NCBI Taxonomy" id="1133106"/>
    <lineage>
        <taxon>Bacteria</taxon>
        <taxon>Pseudomonadati</taxon>
        <taxon>Pseudomonadota</taxon>
        <taxon>Gammaproteobacteria</taxon>
        <taxon>Candidatus Competibacteraceae</taxon>
        <taxon>Plasticicumulans</taxon>
    </lineage>
</organism>
<dbReference type="AlphaFoldDB" id="A0A4R2L1I6"/>
<comment type="similarity">
    <text evidence="2 5">Belongs to the flagella basal body rod proteins family.</text>
</comment>
<protein>
    <recommendedName>
        <fullName evidence="3 5">Flagellar hook protein FlgE</fullName>
    </recommendedName>
</protein>
<evidence type="ECO:0000313" key="10">
    <source>
        <dbReference type="EMBL" id="TCO80891.1"/>
    </source>
</evidence>
<evidence type="ECO:0000259" key="7">
    <source>
        <dbReference type="Pfam" id="PF06429"/>
    </source>
</evidence>
<dbReference type="Pfam" id="PF22692">
    <property type="entry name" value="LlgE_F_G_D1"/>
    <property type="match status" value="1"/>
</dbReference>
<gene>
    <name evidence="10" type="ORF">EV699_11192</name>
</gene>
<dbReference type="SUPFAM" id="SSF117143">
    <property type="entry name" value="Flagellar hook protein flgE"/>
    <property type="match status" value="1"/>
</dbReference>
<evidence type="ECO:0000256" key="1">
    <source>
        <dbReference type="ARBA" id="ARBA00004117"/>
    </source>
</evidence>
<keyword evidence="11" id="KW-1185">Reference proteome</keyword>
<dbReference type="RefSeq" id="WP_132542653.1">
    <property type="nucleotide sequence ID" value="NZ_SLWY01000011.1"/>
</dbReference>
<evidence type="ECO:0000313" key="11">
    <source>
        <dbReference type="Proteomes" id="UP000295765"/>
    </source>
</evidence>
<dbReference type="Pfam" id="PF07559">
    <property type="entry name" value="FlgE_D2"/>
    <property type="match status" value="1"/>
</dbReference>